<name>A0ABQ2KIT1_9NOCA</name>
<dbReference type="EMBL" id="BMNE01000004">
    <property type="protein sequence ID" value="GGN84749.1"/>
    <property type="molecule type" value="Genomic_DNA"/>
</dbReference>
<comment type="caution">
    <text evidence="1">The sequence shown here is derived from an EMBL/GenBank/DDBJ whole genome shotgun (WGS) entry which is preliminary data.</text>
</comment>
<dbReference type="RefSeq" id="WP_268241481.1">
    <property type="nucleotide sequence ID" value="NZ_BMNE01000004.1"/>
</dbReference>
<sequence length="40" mass="4033">MTGLDLTGRTAIVTGEVMVIDGGQRLGDAPLFRSGASLGV</sequence>
<dbReference type="Proteomes" id="UP000658127">
    <property type="component" value="Unassembled WGS sequence"/>
</dbReference>
<evidence type="ECO:0000313" key="2">
    <source>
        <dbReference type="Proteomes" id="UP000658127"/>
    </source>
</evidence>
<proteinExistence type="predicted"/>
<keyword evidence="2" id="KW-1185">Reference proteome</keyword>
<reference evidence="2" key="1">
    <citation type="journal article" date="2019" name="Int. J. Syst. Evol. Microbiol.">
        <title>The Global Catalogue of Microorganisms (GCM) 10K type strain sequencing project: providing services to taxonomists for standard genome sequencing and annotation.</title>
        <authorList>
            <consortium name="The Broad Institute Genomics Platform"/>
            <consortium name="The Broad Institute Genome Sequencing Center for Infectious Disease"/>
            <person name="Wu L."/>
            <person name="Ma J."/>
        </authorList>
    </citation>
    <scope>NUCLEOTIDE SEQUENCE [LARGE SCALE GENOMIC DNA]</scope>
    <source>
        <strain evidence="2">CGMCC 4.7329</strain>
    </source>
</reference>
<protein>
    <submittedName>
        <fullName evidence="1">Uncharacterized protein</fullName>
    </submittedName>
</protein>
<evidence type="ECO:0000313" key="1">
    <source>
        <dbReference type="EMBL" id="GGN84749.1"/>
    </source>
</evidence>
<gene>
    <name evidence="1" type="ORF">GCM10011610_38350</name>
</gene>
<organism evidence="1 2">
    <name type="scientific">Nocardia rhizosphaerihabitans</name>
    <dbReference type="NCBI Taxonomy" id="1691570"/>
    <lineage>
        <taxon>Bacteria</taxon>
        <taxon>Bacillati</taxon>
        <taxon>Actinomycetota</taxon>
        <taxon>Actinomycetes</taxon>
        <taxon>Mycobacteriales</taxon>
        <taxon>Nocardiaceae</taxon>
        <taxon>Nocardia</taxon>
    </lineage>
</organism>
<accession>A0ABQ2KIT1</accession>